<dbReference type="InterPro" id="IPR050504">
    <property type="entry name" value="IgSF_BTN/MOG"/>
</dbReference>
<accession>A0A4U5VVC3</accession>
<feature type="domain" description="Ig-like" evidence="10">
    <location>
        <begin position="56"/>
        <end position="178"/>
    </location>
</feature>
<dbReference type="PROSITE" id="PS50835">
    <property type="entry name" value="IG_LIKE"/>
    <property type="match status" value="1"/>
</dbReference>
<evidence type="ECO:0000256" key="8">
    <source>
        <dbReference type="SAM" id="MobiDB-lite"/>
    </source>
</evidence>
<dbReference type="GO" id="GO:0001817">
    <property type="term" value="P:regulation of cytokine production"/>
    <property type="evidence" value="ECO:0007669"/>
    <property type="project" value="TreeGrafter"/>
</dbReference>
<dbReference type="PROSITE" id="PS50188">
    <property type="entry name" value="B302_SPRY"/>
    <property type="match status" value="1"/>
</dbReference>
<dbReference type="InterPro" id="IPR001870">
    <property type="entry name" value="B30.2/SPRY"/>
</dbReference>
<dbReference type="Pfam" id="PF07686">
    <property type="entry name" value="V-set"/>
    <property type="match status" value="1"/>
</dbReference>
<evidence type="ECO:0000313" key="11">
    <source>
        <dbReference type="EMBL" id="TKS92728.1"/>
    </source>
</evidence>
<dbReference type="SUPFAM" id="SSF49899">
    <property type="entry name" value="Concanavalin A-like lectins/glucanases"/>
    <property type="match status" value="1"/>
</dbReference>
<dbReference type="GO" id="GO:0005102">
    <property type="term" value="F:signaling receptor binding"/>
    <property type="evidence" value="ECO:0007669"/>
    <property type="project" value="TreeGrafter"/>
</dbReference>
<protein>
    <submittedName>
        <fullName evidence="11">E3 ubiquitin-protein ligase TRIM39</fullName>
    </submittedName>
</protein>
<dbReference type="InterPro" id="IPR003879">
    <property type="entry name" value="Butyrophylin_SPRY"/>
</dbReference>
<dbReference type="GO" id="GO:0050852">
    <property type="term" value="P:T cell receptor signaling pathway"/>
    <property type="evidence" value="ECO:0007669"/>
    <property type="project" value="TreeGrafter"/>
</dbReference>
<dbReference type="InterPro" id="IPR013783">
    <property type="entry name" value="Ig-like_fold"/>
</dbReference>
<evidence type="ECO:0000256" key="7">
    <source>
        <dbReference type="ARBA" id="ARBA00023319"/>
    </source>
</evidence>
<dbReference type="InterPro" id="IPR013320">
    <property type="entry name" value="ConA-like_dom_sf"/>
</dbReference>
<keyword evidence="7" id="KW-0393">Immunoglobulin domain</keyword>
<dbReference type="PRINTS" id="PR01407">
    <property type="entry name" value="BUTYPHLNCDUF"/>
</dbReference>
<keyword evidence="4" id="KW-0472">Membrane</keyword>
<evidence type="ECO:0000256" key="4">
    <source>
        <dbReference type="ARBA" id="ARBA00023136"/>
    </source>
</evidence>
<reference evidence="11 12" key="1">
    <citation type="submission" date="2019-01" db="EMBL/GenBank/DDBJ databases">
        <title>Genome Assembly of Collichthys lucidus.</title>
        <authorList>
            <person name="Cai M."/>
            <person name="Xiao S."/>
        </authorList>
    </citation>
    <scope>NUCLEOTIDE SEQUENCE [LARGE SCALE GENOMIC DNA]</scope>
    <source>
        <strain evidence="11">JT15FE1705JMU</strain>
        <tissue evidence="11">Muscle</tissue>
    </source>
</reference>
<evidence type="ECO:0000256" key="1">
    <source>
        <dbReference type="ARBA" id="ARBA00004370"/>
    </source>
</evidence>
<sequence length="411" mass="45062">MQLNSHTVLRHMDKHTATYSERETHMRFTFADGGALQTVLTCLVSALCASLCAAAPVSQLGVFAQPSVSVHNGHTTTLPCWLSPSQNAEGLEVRWYREGHYDSPVMLYRGKKFESASQSASYVGRVSFGPKDAASTGLVAGDVSLMLINATLEDAADYICYVTSERGYDSGSVKLTVTGKKAKEEVDAEENVTLDQKENEYLKIIENRKLRDDGDKIFPDGQNVTCLTAIKGTPGFTSGQHYWEVSLVNKATGLKQSWWLGATSASVIPQDKDFIPTPSNGYWFLSSRADHFQFNTEPNVVLPVYSRPEIVGVYLNYDSGELSFYDVQKQSLIGSLTTTFTGEVFPLFNPGKNDKTPMEIIHKPVQGQSDNAENEDPTISAGKNDTAPPEEVHMTGQGQSSDTENRNSTAQ</sequence>
<dbReference type="STRING" id="240159.A0A4U5VVC3"/>
<dbReference type="PANTHER" id="PTHR24100:SF149">
    <property type="entry name" value="BG-LIKE ANTIGEN 1-RELATED"/>
    <property type="match status" value="1"/>
</dbReference>
<evidence type="ECO:0000256" key="2">
    <source>
        <dbReference type="ARBA" id="ARBA00007591"/>
    </source>
</evidence>
<organism evidence="11 12">
    <name type="scientific">Collichthys lucidus</name>
    <name type="common">Big head croaker</name>
    <name type="synonym">Sciaena lucida</name>
    <dbReference type="NCBI Taxonomy" id="240159"/>
    <lineage>
        <taxon>Eukaryota</taxon>
        <taxon>Metazoa</taxon>
        <taxon>Chordata</taxon>
        <taxon>Craniata</taxon>
        <taxon>Vertebrata</taxon>
        <taxon>Euteleostomi</taxon>
        <taxon>Actinopterygii</taxon>
        <taxon>Neopterygii</taxon>
        <taxon>Teleostei</taxon>
        <taxon>Neoteleostei</taxon>
        <taxon>Acanthomorphata</taxon>
        <taxon>Eupercaria</taxon>
        <taxon>Sciaenidae</taxon>
        <taxon>Collichthys</taxon>
    </lineage>
</organism>
<keyword evidence="3" id="KW-0732">Signal</keyword>
<evidence type="ECO:0000256" key="6">
    <source>
        <dbReference type="ARBA" id="ARBA00023180"/>
    </source>
</evidence>
<dbReference type="SMART" id="SM00406">
    <property type="entry name" value="IGv"/>
    <property type="match status" value="1"/>
</dbReference>
<keyword evidence="12" id="KW-1185">Reference proteome</keyword>
<evidence type="ECO:0000313" key="12">
    <source>
        <dbReference type="Proteomes" id="UP000298787"/>
    </source>
</evidence>
<dbReference type="SMART" id="SM00409">
    <property type="entry name" value="IG"/>
    <property type="match status" value="1"/>
</dbReference>
<evidence type="ECO:0000256" key="3">
    <source>
        <dbReference type="ARBA" id="ARBA00022729"/>
    </source>
</evidence>
<proteinExistence type="inferred from homology"/>
<comment type="subcellular location">
    <subcellularLocation>
        <location evidence="1">Membrane</location>
    </subcellularLocation>
</comment>
<dbReference type="Gene3D" id="2.60.120.920">
    <property type="match status" value="1"/>
</dbReference>
<evidence type="ECO:0000259" key="9">
    <source>
        <dbReference type="PROSITE" id="PS50188"/>
    </source>
</evidence>
<keyword evidence="6" id="KW-0325">Glycoprotein</keyword>
<dbReference type="FunFam" id="2.60.40.10:FF:000142">
    <property type="entry name" value="V-set domain-containing T-cell activation inhibitor 1"/>
    <property type="match status" value="1"/>
</dbReference>
<dbReference type="GO" id="GO:1903037">
    <property type="term" value="P:regulation of leukocyte cell-cell adhesion"/>
    <property type="evidence" value="ECO:0007669"/>
    <property type="project" value="UniProtKB-ARBA"/>
</dbReference>
<dbReference type="InterPro" id="IPR003877">
    <property type="entry name" value="SPRY_dom"/>
</dbReference>
<dbReference type="InterPro" id="IPR003599">
    <property type="entry name" value="Ig_sub"/>
</dbReference>
<feature type="domain" description="B30.2/SPRY" evidence="9">
    <location>
        <begin position="171"/>
        <end position="367"/>
    </location>
</feature>
<evidence type="ECO:0000259" key="10">
    <source>
        <dbReference type="PROSITE" id="PS50835"/>
    </source>
</evidence>
<dbReference type="GO" id="GO:0009897">
    <property type="term" value="C:external side of plasma membrane"/>
    <property type="evidence" value="ECO:0007669"/>
    <property type="project" value="TreeGrafter"/>
</dbReference>
<dbReference type="GO" id="GO:0050863">
    <property type="term" value="P:regulation of T cell activation"/>
    <property type="evidence" value="ECO:0007669"/>
    <property type="project" value="UniProtKB-ARBA"/>
</dbReference>
<feature type="region of interest" description="Disordered" evidence="8">
    <location>
        <begin position="364"/>
        <end position="411"/>
    </location>
</feature>
<dbReference type="Pfam" id="PF00622">
    <property type="entry name" value="SPRY"/>
    <property type="match status" value="1"/>
</dbReference>
<dbReference type="InterPro" id="IPR043136">
    <property type="entry name" value="B30.2/SPRY_sf"/>
</dbReference>
<gene>
    <name evidence="11" type="ORF">D9C73_027286</name>
</gene>
<dbReference type="SMART" id="SM00449">
    <property type="entry name" value="SPRY"/>
    <property type="match status" value="1"/>
</dbReference>
<dbReference type="Gene3D" id="2.60.40.10">
    <property type="entry name" value="Immunoglobulins"/>
    <property type="match status" value="1"/>
</dbReference>
<dbReference type="AlphaFoldDB" id="A0A4U5VVC3"/>
<dbReference type="EMBL" id="CM014101">
    <property type="protein sequence ID" value="TKS92728.1"/>
    <property type="molecule type" value="Genomic_DNA"/>
</dbReference>
<dbReference type="InterPro" id="IPR007110">
    <property type="entry name" value="Ig-like_dom"/>
</dbReference>
<dbReference type="SUPFAM" id="SSF48726">
    <property type="entry name" value="Immunoglobulin"/>
    <property type="match status" value="1"/>
</dbReference>
<dbReference type="InterPro" id="IPR036179">
    <property type="entry name" value="Ig-like_dom_sf"/>
</dbReference>
<evidence type="ECO:0000256" key="5">
    <source>
        <dbReference type="ARBA" id="ARBA00023157"/>
    </source>
</evidence>
<name>A0A4U5VVC3_COLLU</name>
<feature type="compositionally biased region" description="Polar residues" evidence="8">
    <location>
        <begin position="396"/>
        <end position="411"/>
    </location>
</feature>
<dbReference type="InterPro" id="IPR013106">
    <property type="entry name" value="Ig_V-set"/>
</dbReference>
<comment type="similarity">
    <text evidence="2">Belongs to the immunoglobulin superfamily. BTN/MOG family.</text>
</comment>
<dbReference type="PANTHER" id="PTHR24100">
    <property type="entry name" value="BUTYROPHILIN"/>
    <property type="match status" value="1"/>
</dbReference>
<dbReference type="Proteomes" id="UP000298787">
    <property type="component" value="Chromosome 24"/>
</dbReference>
<keyword evidence="5" id="KW-1015">Disulfide bond</keyword>